<evidence type="ECO:0000256" key="11">
    <source>
        <dbReference type="ARBA" id="ARBA00023170"/>
    </source>
</evidence>
<evidence type="ECO:0000256" key="7">
    <source>
        <dbReference type="ARBA" id="ARBA00022989"/>
    </source>
</evidence>
<evidence type="ECO:0000256" key="6">
    <source>
        <dbReference type="ARBA" id="ARBA00022927"/>
    </source>
</evidence>
<keyword evidence="11" id="KW-0675">Receptor</keyword>
<protein>
    <recommendedName>
        <fullName evidence="15">Mitochondrial import receptor subunit tom22</fullName>
    </recommendedName>
</protein>
<evidence type="ECO:0000256" key="9">
    <source>
        <dbReference type="ARBA" id="ARBA00023128"/>
    </source>
</evidence>
<sequence>MVKLEEVPDEELDRPQAGPELEDDWDTDTGSDTTLSFSPAPSSAPRISHPCPPTDSDISEDSSDEIPDESLTDRIAALRDVIPPQQRRFLSSTFSSASSWFKTGLGWGGKTLWVVSTSALLLGVPWALAFAEEQQMVEMEREMKMQQSANEVSSPLRVRWMARIA</sequence>
<dbReference type="GO" id="GO:0005741">
    <property type="term" value="C:mitochondrial outer membrane"/>
    <property type="evidence" value="ECO:0007669"/>
    <property type="project" value="UniProtKB-SubCell"/>
</dbReference>
<evidence type="ECO:0000313" key="14">
    <source>
        <dbReference type="Proteomes" id="UP000308768"/>
    </source>
</evidence>
<evidence type="ECO:0000256" key="1">
    <source>
        <dbReference type="ARBA" id="ARBA00004572"/>
    </source>
</evidence>
<keyword evidence="14" id="KW-1185">Reference proteome</keyword>
<gene>
    <name evidence="13" type="ORF">B0A49_06195</name>
</gene>
<evidence type="ECO:0008006" key="15">
    <source>
        <dbReference type="Google" id="ProtNLM"/>
    </source>
</evidence>
<dbReference type="EMBL" id="NAJN01001311">
    <property type="protein sequence ID" value="TKA64103.1"/>
    <property type="molecule type" value="Genomic_DNA"/>
</dbReference>
<dbReference type="CDD" id="cd22884">
    <property type="entry name" value="TOM22"/>
    <property type="match status" value="1"/>
</dbReference>
<evidence type="ECO:0000256" key="10">
    <source>
        <dbReference type="ARBA" id="ARBA00023136"/>
    </source>
</evidence>
<dbReference type="PANTHER" id="PTHR12504:SF0">
    <property type="entry name" value="MITOCHONDRIAL IMPORT RECEPTOR SUBUNIT TOM22 HOMOLOG"/>
    <property type="match status" value="1"/>
</dbReference>
<dbReference type="GO" id="GO:0006886">
    <property type="term" value="P:intracellular protein transport"/>
    <property type="evidence" value="ECO:0007669"/>
    <property type="project" value="InterPro"/>
</dbReference>
<dbReference type="Proteomes" id="UP000308768">
    <property type="component" value="Unassembled WGS sequence"/>
</dbReference>
<evidence type="ECO:0000256" key="3">
    <source>
        <dbReference type="ARBA" id="ARBA00022448"/>
    </source>
</evidence>
<feature type="region of interest" description="Disordered" evidence="12">
    <location>
        <begin position="1"/>
        <end position="69"/>
    </location>
</feature>
<feature type="compositionally biased region" description="Acidic residues" evidence="12">
    <location>
        <begin position="57"/>
        <end position="69"/>
    </location>
</feature>
<comment type="subcellular location">
    <subcellularLocation>
        <location evidence="1">Mitochondrion outer membrane</location>
        <topology evidence="1">Single-pass membrane protein</topology>
    </subcellularLocation>
</comment>
<reference evidence="13 14" key="1">
    <citation type="submission" date="2017-03" db="EMBL/GenBank/DDBJ databases">
        <title>Genomes of endolithic fungi from Antarctica.</title>
        <authorList>
            <person name="Coleine C."/>
            <person name="Masonjones S."/>
            <person name="Stajich J.E."/>
        </authorList>
    </citation>
    <scope>NUCLEOTIDE SEQUENCE [LARGE SCALE GENOMIC DNA]</scope>
    <source>
        <strain evidence="13 14">CCFEE 5187</strain>
    </source>
</reference>
<keyword evidence="7" id="KW-1133">Transmembrane helix</keyword>
<dbReference type="Pfam" id="PF04281">
    <property type="entry name" value="Tom22"/>
    <property type="match status" value="1"/>
</dbReference>
<evidence type="ECO:0000313" key="13">
    <source>
        <dbReference type="EMBL" id="TKA64103.1"/>
    </source>
</evidence>
<dbReference type="AlphaFoldDB" id="A0A4U0WNS0"/>
<keyword evidence="8" id="KW-0811">Translocation</keyword>
<keyword evidence="10" id="KW-0472">Membrane</keyword>
<keyword evidence="3" id="KW-0813">Transport</keyword>
<name>A0A4U0WNS0_9PEZI</name>
<dbReference type="PANTHER" id="PTHR12504">
    <property type="entry name" value="MITOCHONDRIAL IMPORT RECEPTOR SUBUNIT TOM22"/>
    <property type="match status" value="1"/>
</dbReference>
<comment type="caution">
    <text evidence="13">The sequence shown here is derived from an EMBL/GenBank/DDBJ whole genome shotgun (WGS) entry which is preliminary data.</text>
</comment>
<keyword evidence="5" id="KW-1000">Mitochondrion outer membrane</keyword>
<keyword evidence="9" id="KW-0496">Mitochondrion</keyword>
<keyword evidence="4" id="KW-0812">Transmembrane</keyword>
<evidence type="ECO:0000256" key="2">
    <source>
        <dbReference type="ARBA" id="ARBA00009874"/>
    </source>
</evidence>
<proteinExistence type="inferred from homology"/>
<organism evidence="13 14">
    <name type="scientific">Cryomyces minteri</name>
    <dbReference type="NCBI Taxonomy" id="331657"/>
    <lineage>
        <taxon>Eukaryota</taxon>
        <taxon>Fungi</taxon>
        <taxon>Dikarya</taxon>
        <taxon>Ascomycota</taxon>
        <taxon>Pezizomycotina</taxon>
        <taxon>Dothideomycetes</taxon>
        <taxon>Dothideomycetes incertae sedis</taxon>
        <taxon>Cryomyces</taxon>
    </lineage>
</organism>
<evidence type="ECO:0000256" key="5">
    <source>
        <dbReference type="ARBA" id="ARBA00022787"/>
    </source>
</evidence>
<dbReference type="InterPro" id="IPR005683">
    <property type="entry name" value="Tom22"/>
</dbReference>
<comment type="similarity">
    <text evidence="2">Belongs to the Tom22 family.</text>
</comment>
<evidence type="ECO:0000256" key="4">
    <source>
        <dbReference type="ARBA" id="ARBA00022692"/>
    </source>
</evidence>
<feature type="compositionally biased region" description="Acidic residues" evidence="12">
    <location>
        <begin position="20"/>
        <end position="29"/>
    </location>
</feature>
<accession>A0A4U0WNS0</accession>
<dbReference type="STRING" id="331657.A0A4U0WNS0"/>
<evidence type="ECO:0000256" key="8">
    <source>
        <dbReference type="ARBA" id="ARBA00023010"/>
    </source>
</evidence>
<keyword evidence="6" id="KW-0653">Protein transport</keyword>
<dbReference type="OrthoDB" id="10016939at2759"/>
<evidence type="ECO:0000256" key="12">
    <source>
        <dbReference type="SAM" id="MobiDB-lite"/>
    </source>
</evidence>